<evidence type="ECO:0000313" key="6">
    <source>
        <dbReference type="Proteomes" id="UP000855421"/>
    </source>
</evidence>
<sequence length="385" mass="45921">MDWKVFADNLKKYRKENKLTQGDLAKRLNVSRSAISYYEKGTVEPSIYFLINLANEMNCSIDNLFGFNREVSIELPKNLTKEELKPIEKEFKKEEVEIDDPKYYLEKLKKTLLKVQRSYIELDMSKKRADRIADELKMSKKRTDRMYNELEMSKKRTDRMADEFEMSKKRTDRMYEELVRTFNREERFKEMLDELTELENKFNYKFNIKSKGKNDTEISDEIMPNIENLRNEKLIEFEEKYKNKDYDNIIFIKQYGNVAAGLPSFACEEVEKLLYLPQKYFCSSNNYFALKIHGDSMNEIYENGEIIIVRKTNLVNNGDIIIACISGEATCKEYYYDNFEKKHELIPHSTNPKHKPQFYSDDEIMILGVIEYRLNDILDKEIDED</sequence>
<dbReference type="EMBL" id="DACTBT010000029">
    <property type="protein sequence ID" value="HAT4299560.1"/>
    <property type="molecule type" value="Genomic_DNA"/>
</dbReference>
<dbReference type="PROSITE" id="PS50943">
    <property type="entry name" value="HTH_CROC1"/>
    <property type="match status" value="1"/>
</dbReference>
<organism evidence="5 6">
    <name type="scientific">Clostridium perfringens</name>
    <dbReference type="NCBI Taxonomy" id="1502"/>
    <lineage>
        <taxon>Bacteria</taxon>
        <taxon>Bacillati</taxon>
        <taxon>Bacillota</taxon>
        <taxon>Clostridia</taxon>
        <taxon>Eubacteriales</taxon>
        <taxon>Clostridiaceae</taxon>
        <taxon>Clostridium</taxon>
    </lineage>
</organism>
<dbReference type="InterPro" id="IPR001387">
    <property type="entry name" value="Cro/C1-type_HTH"/>
</dbReference>
<gene>
    <name evidence="5" type="ORF">I9063_002964</name>
</gene>
<dbReference type="PANTHER" id="PTHR40661:SF3">
    <property type="entry name" value="FELS-1 PROPHAGE TRANSCRIPTIONAL REGULATOR"/>
    <property type="match status" value="1"/>
</dbReference>
<dbReference type="Gene3D" id="1.10.260.40">
    <property type="entry name" value="lambda repressor-like DNA-binding domains"/>
    <property type="match status" value="1"/>
</dbReference>
<dbReference type="InterPro" id="IPR010982">
    <property type="entry name" value="Lambda_DNA-bd_dom_sf"/>
</dbReference>
<keyword evidence="2" id="KW-0238">DNA-binding</keyword>
<dbReference type="InterPro" id="IPR036286">
    <property type="entry name" value="LexA/Signal_pep-like_sf"/>
</dbReference>
<evidence type="ECO:0000256" key="2">
    <source>
        <dbReference type="ARBA" id="ARBA00023125"/>
    </source>
</evidence>
<dbReference type="AlphaFoldDB" id="A0AAN5NBZ0"/>
<evidence type="ECO:0000256" key="3">
    <source>
        <dbReference type="ARBA" id="ARBA00023163"/>
    </source>
</evidence>
<evidence type="ECO:0000259" key="4">
    <source>
        <dbReference type="PROSITE" id="PS50943"/>
    </source>
</evidence>
<protein>
    <submittedName>
        <fullName evidence="5">Helix-turn-helix domain-containing protein</fullName>
    </submittedName>
</protein>
<accession>A0AAN5NBZ0</accession>
<dbReference type="SUPFAM" id="SSF51306">
    <property type="entry name" value="LexA/Signal peptidase"/>
    <property type="match status" value="1"/>
</dbReference>
<dbReference type="Proteomes" id="UP000855421">
    <property type="component" value="Unassembled WGS sequence"/>
</dbReference>
<dbReference type="Gene3D" id="2.10.109.10">
    <property type="entry name" value="Umud Fragment, subunit A"/>
    <property type="match status" value="1"/>
</dbReference>
<dbReference type="PANTHER" id="PTHR40661">
    <property type="match status" value="1"/>
</dbReference>
<dbReference type="SMART" id="SM00530">
    <property type="entry name" value="HTH_XRE"/>
    <property type="match status" value="1"/>
</dbReference>
<dbReference type="InterPro" id="IPR039418">
    <property type="entry name" value="LexA-like"/>
</dbReference>
<keyword evidence="1" id="KW-0805">Transcription regulation</keyword>
<feature type="domain" description="HTH cro/C1-type" evidence="4">
    <location>
        <begin position="10"/>
        <end position="64"/>
    </location>
</feature>
<comment type="caution">
    <text evidence="5">The sequence shown here is derived from an EMBL/GenBank/DDBJ whole genome shotgun (WGS) entry which is preliminary data.</text>
</comment>
<dbReference type="CDD" id="cd06529">
    <property type="entry name" value="S24_LexA-like"/>
    <property type="match status" value="1"/>
</dbReference>
<dbReference type="Pfam" id="PF01381">
    <property type="entry name" value="HTH_3"/>
    <property type="match status" value="1"/>
</dbReference>
<proteinExistence type="predicted"/>
<reference evidence="5" key="1">
    <citation type="journal article" date="2018" name="Genome Biol.">
        <title>SKESA: strategic k-mer extension for scrupulous assemblies.</title>
        <authorList>
            <person name="Souvorov A."/>
            <person name="Agarwala R."/>
            <person name="Lipman D.J."/>
        </authorList>
    </citation>
    <scope>NUCLEOTIDE SEQUENCE</scope>
    <source>
        <strain evidence="5">C25</strain>
    </source>
</reference>
<evidence type="ECO:0000313" key="5">
    <source>
        <dbReference type="EMBL" id="HAT4299560.1"/>
    </source>
</evidence>
<dbReference type="InterPro" id="IPR015927">
    <property type="entry name" value="Peptidase_S24_S26A/B/C"/>
</dbReference>
<dbReference type="CDD" id="cd00093">
    <property type="entry name" value="HTH_XRE"/>
    <property type="match status" value="1"/>
</dbReference>
<dbReference type="RefSeq" id="WP_110083515.1">
    <property type="nucleotide sequence ID" value="NZ_CATNXL010000002.1"/>
</dbReference>
<evidence type="ECO:0000256" key="1">
    <source>
        <dbReference type="ARBA" id="ARBA00023015"/>
    </source>
</evidence>
<reference evidence="5" key="2">
    <citation type="submission" date="2020-07" db="EMBL/GenBank/DDBJ databases">
        <authorList>
            <consortium name="NCBI Pathogen Detection Project"/>
        </authorList>
    </citation>
    <scope>NUCLEOTIDE SEQUENCE</scope>
    <source>
        <strain evidence="5">C25</strain>
    </source>
</reference>
<dbReference type="Pfam" id="PF00717">
    <property type="entry name" value="Peptidase_S24"/>
    <property type="match status" value="1"/>
</dbReference>
<dbReference type="GO" id="GO:0003677">
    <property type="term" value="F:DNA binding"/>
    <property type="evidence" value="ECO:0007669"/>
    <property type="project" value="UniProtKB-KW"/>
</dbReference>
<name>A0AAN5NBZ0_CLOPF</name>
<keyword evidence="3" id="KW-0804">Transcription</keyword>
<dbReference type="SUPFAM" id="SSF47413">
    <property type="entry name" value="lambda repressor-like DNA-binding domains"/>
    <property type="match status" value="1"/>
</dbReference>